<dbReference type="GO" id="GO:0016020">
    <property type="term" value="C:membrane"/>
    <property type="evidence" value="ECO:0007669"/>
    <property type="project" value="UniProtKB-SubCell"/>
</dbReference>
<dbReference type="GO" id="GO:0006612">
    <property type="term" value="P:protein targeting to membrane"/>
    <property type="evidence" value="ECO:0007669"/>
    <property type="project" value="TreeGrafter"/>
</dbReference>
<evidence type="ECO:0000256" key="10">
    <source>
        <dbReference type="ARBA" id="ARBA00048048"/>
    </source>
</evidence>
<evidence type="ECO:0000256" key="9">
    <source>
        <dbReference type="ARBA" id="ARBA00038298"/>
    </source>
</evidence>
<evidence type="ECO:0000256" key="7">
    <source>
        <dbReference type="ARBA" id="ARBA00023288"/>
    </source>
</evidence>
<dbReference type="PANTHER" id="PTHR22883">
    <property type="entry name" value="ZINC FINGER DHHC DOMAIN CONTAINING PROTEIN"/>
    <property type="match status" value="1"/>
</dbReference>
<evidence type="ECO:0000256" key="3">
    <source>
        <dbReference type="ARBA" id="ARBA00022692"/>
    </source>
</evidence>
<keyword evidence="3 11" id="KW-0812">Transmembrane</keyword>
<dbReference type="GO" id="GO:0005783">
    <property type="term" value="C:endoplasmic reticulum"/>
    <property type="evidence" value="ECO:0007669"/>
    <property type="project" value="TreeGrafter"/>
</dbReference>
<feature type="region of interest" description="Disordered" evidence="12">
    <location>
        <begin position="402"/>
        <end position="437"/>
    </location>
</feature>
<dbReference type="Proteomes" id="UP001175000">
    <property type="component" value="Unassembled WGS sequence"/>
</dbReference>
<dbReference type="AlphaFoldDB" id="A0AA39XGS6"/>
<evidence type="ECO:0000256" key="11">
    <source>
        <dbReference type="RuleBase" id="RU079119"/>
    </source>
</evidence>
<evidence type="ECO:0000256" key="2">
    <source>
        <dbReference type="ARBA" id="ARBA00022679"/>
    </source>
</evidence>
<feature type="compositionally biased region" description="Gly residues" evidence="12">
    <location>
        <begin position="416"/>
        <end position="437"/>
    </location>
</feature>
<keyword evidence="5 11" id="KW-0472">Membrane</keyword>
<comment type="caution">
    <text evidence="14">The sequence shown here is derived from an EMBL/GenBank/DDBJ whole genome shotgun (WGS) entry which is preliminary data.</text>
</comment>
<keyword evidence="6" id="KW-0564">Palmitate</keyword>
<feature type="transmembrane region" description="Helical" evidence="11">
    <location>
        <begin position="12"/>
        <end position="32"/>
    </location>
</feature>
<dbReference type="InterPro" id="IPR001594">
    <property type="entry name" value="Palmitoyltrfase_DHHC"/>
</dbReference>
<gene>
    <name evidence="14" type="ORF">B0T14DRAFT_507713</name>
</gene>
<proteinExistence type="inferred from homology"/>
<evidence type="ECO:0000313" key="15">
    <source>
        <dbReference type="Proteomes" id="UP001175000"/>
    </source>
</evidence>
<comment type="catalytic activity">
    <reaction evidence="10 11">
        <text>L-cysteinyl-[protein] + hexadecanoyl-CoA = S-hexadecanoyl-L-cysteinyl-[protein] + CoA</text>
        <dbReference type="Rhea" id="RHEA:36683"/>
        <dbReference type="Rhea" id="RHEA-COMP:10131"/>
        <dbReference type="Rhea" id="RHEA-COMP:11032"/>
        <dbReference type="ChEBI" id="CHEBI:29950"/>
        <dbReference type="ChEBI" id="CHEBI:57287"/>
        <dbReference type="ChEBI" id="CHEBI:57379"/>
        <dbReference type="ChEBI" id="CHEBI:74151"/>
        <dbReference type="EC" id="2.3.1.225"/>
    </reaction>
</comment>
<comment type="domain">
    <text evidence="11">The DHHC domain is required for palmitoyltransferase activity.</text>
</comment>
<dbReference type="GO" id="GO:0019706">
    <property type="term" value="F:protein-cysteine S-palmitoyltransferase activity"/>
    <property type="evidence" value="ECO:0007669"/>
    <property type="project" value="UniProtKB-EC"/>
</dbReference>
<feature type="transmembrane region" description="Helical" evidence="11">
    <location>
        <begin position="197"/>
        <end position="216"/>
    </location>
</feature>
<evidence type="ECO:0000256" key="1">
    <source>
        <dbReference type="ARBA" id="ARBA00004141"/>
    </source>
</evidence>
<evidence type="ECO:0000313" key="14">
    <source>
        <dbReference type="EMBL" id="KAK0633719.1"/>
    </source>
</evidence>
<feature type="transmembrane region" description="Helical" evidence="11">
    <location>
        <begin position="53"/>
        <end position="77"/>
    </location>
</feature>
<feature type="transmembrane region" description="Helical" evidence="11">
    <location>
        <begin position="228"/>
        <end position="249"/>
    </location>
</feature>
<keyword evidence="4 11" id="KW-1133">Transmembrane helix</keyword>
<dbReference type="EC" id="2.3.1.225" evidence="11"/>
<dbReference type="PROSITE" id="PS50216">
    <property type="entry name" value="DHHC"/>
    <property type="match status" value="1"/>
</dbReference>
<keyword evidence="2 11" id="KW-0808">Transferase</keyword>
<comment type="subcellular location">
    <subcellularLocation>
        <location evidence="1">Membrane</location>
        <topology evidence="1">Multi-pass membrane protein</topology>
    </subcellularLocation>
</comment>
<organism evidence="14 15">
    <name type="scientific">Immersiella caudata</name>
    <dbReference type="NCBI Taxonomy" id="314043"/>
    <lineage>
        <taxon>Eukaryota</taxon>
        <taxon>Fungi</taxon>
        <taxon>Dikarya</taxon>
        <taxon>Ascomycota</taxon>
        <taxon>Pezizomycotina</taxon>
        <taxon>Sordariomycetes</taxon>
        <taxon>Sordariomycetidae</taxon>
        <taxon>Sordariales</taxon>
        <taxon>Lasiosphaeriaceae</taxon>
        <taxon>Immersiella</taxon>
    </lineage>
</organism>
<comment type="similarity">
    <text evidence="9">Belongs to the DHHC palmitoyltransferase family. PFA5 subfamily.</text>
</comment>
<dbReference type="Pfam" id="PF01529">
    <property type="entry name" value="DHHC"/>
    <property type="match status" value="1"/>
</dbReference>
<evidence type="ECO:0000256" key="12">
    <source>
        <dbReference type="SAM" id="MobiDB-lite"/>
    </source>
</evidence>
<evidence type="ECO:0000256" key="4">
    <source>
        <dbReference type="ARBA" id="ARBA00022989"/>
    </source>
</evidence>
<dbReference type="GO" id="GO:0005794">
    <property type="term" value="C:Golgi apparatus"/>
    <property type="evidence" value="ECO:0007669"/>
    <property type="project" value="TreeGrafter"/>
</dbReference>
<evidence type="ECO:0000256" key="5">
    <source>
        <dbReference type="ARBA" id="ARBA00023136"/>
    </source>
</evidence>
<accession>A0AA39XGS6</accession>
<sequence>MVGARRPETRWVTRLIPLFLAGCVGFSTHVFVKRICVDFYIENRKKSHVATAFLAVYFAFMFLMLLTYFRVFLVIQFDPGVVPLGRLAVEQKDRERERRKKNGCCNRGGDDLEANRYEGYWPDPNVDSPGLERFYSKDVFICYTDGRPRWCSSCSNWKQDRVSHCSEIDRCVKKMDHYCPWVGGIVGETSFKFFVQFTFYTAIYCIIVLVAAGMSLQEALQEEAAVDGFVIALLAIGGFFGVFTFAMTATSVRYICVNLTNVDYLKAKTLVHQLAIRVPRGTPPGPNYGVITYPLPKPQPSPTSPQPSDPTATSEPVSTRDLLAQRTFAVVRTEKGENPFDIGVYRNWKSVMGNNVVDWLLPFNRSPCETFENNESFYEMGPLIQELRVRFRLPEIPPTEKVGRDVELSELNGRGKSSGNGKGNGNGNIGEPGATGL</sequence>
<evidence type="ECO:0000259" key="13">
    <source>
        <dbReference type="Pfam" id="PF01529"/>
    </source>
</evidence>
<feature type="compositionally biased region" description="Pro residues" evidence="12">
    <location>
        <begin position="295"/>
        <end position="308"/>
    </location>
</feature>
<dbReference type="PANTHER" id="PTHR22883:SF23">
    <property type="entry name" value="PALMITOYLTRANSFERASE ZDHHC6"/>
    <property type="match status" value="1"/>
</dbReference>
<dbReference type="InterPro" id="IPR039859">
    <property type="entry name" value="PFA4/ZDH16/20/ERF2-like"/>
</dbReference>
<keyword evidence="8 11" id="KW-0012">Acyltransferase</keyword>
<dbReference type="EMBL" id="JAULSU010000001">
    <property type="protein sequence ID" value="KAK0633719.1"/>
    <property type="molecule type" value="Genomic_DNA"/>
</dbReference>
<evidence type="ECO:0000256" key="8">
    <source>
        <dbReference type="ARBA" id="ARBA00023315"/>
    </source>
</evidence>
<keyword evidence="7" id="KW-0449">Lipoprotein</keyword>
<feature type="region of interest" description="Disordered" evidence="12">
    <location>
        <begin position="291"/>
        <end position="318"/>
    </location>
</feature>
<protein>
    <recommendedName>
        <fullName evidence="11">Palmitoyltransferase</fullName>
        <ecNumber evidence="11">2.3.1.225</ecNumber>
    </recommendedName>
</protein>
<reference evidence="14" key="1">
    <citation type="submission" date="2023-06" db="EMBL/GenBank/DDBJ databases">
        <title>Genome-scale phylogeny and comparative genomics of the fungal order Sordariales.</title>
        <authorList>
            <consortium name="Lawrence Berkeley National Laboratory"/>
            <person name="Hensen N."/>
            <person name="Bonometti L."/>
            <person name="Westerberg I."/>
            <person name="Brannstrom I.O."/>
            <person name="Guillou S."/>
            <person name="Cros-Aarteil S."/>
            <person name="Calhoun S."/>
            <person name="Haridas S."/>
            <person name="Kuo A."/>
            <person name="Mondo S."/>
            <person name="Pangilinan J."/>
            <person name="Riley R."/>
            <person name="Labutti K."/>
            <person name="Andreopoulos B."/>
            <person name="Lipzen A."/>
            <person name="Chen C."/>
            <person name="Yanf M."/>
            <person name="Daum C."/>
            <person name="Ng V."/>
            <person name="Clum A."/>
            <person name="Steindorff A."/>
            <person name="Ohm R."/>
            <person name="Martin F."/>
            <person name="Silar P."/>
            <person name="Natvig D."/>
            <person name="Lalanne C."/>
            <person name="Gautier V."/>
            <person name="Ament-Velasquez S.L."/>
            <person name="Kruys A."/>
            <person name="Hutchinson M.I."/>
            <person name="Powell A.J."/>
            <person name="Barry K."/>
            <person name="Miller A.N."/>
            <person name="Grigoriev I.V."/>
            <person name="Debuchy R."/>
            <person name="Gladieux P."/>
            <person name="Thoren M.H."/>
            <person name="Johannesson H."/>
        </authorList>
    </citation>
    <scope>NUCLEOTIDE SEQUENCE</scope>
    <source>
        <strain evidence="14">CBS 606.72</strain>
    </source>
</reference>
<feature type="domain" description="Palmitoyltransferase DHHC" evidence="13">
    <location>
        <begin position="147"/>
        <end position="267"/>
    </location>
</feature>
<keyword evidence="15" id="KW-1185">Reference proteome</keyword>
<name>A0AA39XGS6_9PEZI</name>
<evidence type="ECO:0000256" key="6">
    <source>
        <dbReference type="ARBA" id="ARBA00023139"/>
    </source>
</evidence>